<proteinExistence type="predicted"/>
<reference evidence="3" key="1">
    <citation type="submission" date="2021-04" db="EMBL/GenBank/DDBJ databases">
        <authorList>
            <person name="Tunstrom K."/>
        </authorList>
    </citation>
    <scope>NUCLEOTIDE SEQUENCE</scope>
</reference>
<dbReference type="AlphaFoldDB" id="A0A8S3XT15"/>
<name>A0A8S3XT15_PARAO</name>
<sequence>MKLFQGYIVRVFCCSKCREDYQLQDLRRILEESDYELSNDDTDSNGGGDSDVQDKPDSDISDQEPSIFFILQMTISMIRILNQREDTFRQYNPSKARKYGLKIYKLCTEDGFVWNYDIYIGRDPEIADLDKPGSVIVQLCDGLLEAGRIIVCDNYYNTVRLAKYLLQHKTDLCDTLRVNRKELPWAIRLKKIRPKKGEVVARQKDNVTVMKWRDKRCNDFYIP</sequence>
<evidence type="ECO:0000313" key="4">
    <source>
        <dbReference type="Proteomes" id="UP000691718"/>
    </source>
</evidence>
<comment type="caution">
    <text evidence="3">The sequence shown here is derived from an EMBL/GenBank/DDBJ whole genome shotgun (WGS) entry which is preliminary data.</text>
</comment>
<evidence type="ECO:0000313" key="3">
    <source>
        <dbReference type="EMBL" id="CAG5040820.1"/>
    </source>
</evidence>
<dbReference type="Proteomes" id="UP000691718">
    <property type="component" value="Unassembled WGS sequence"/>
</dbReference>
<dbReference type="EMBL" id="CAJQZP010001351">
    <property type="protein sequence ID" value="CAG5040820.1"/>
    <property type="molecule type" value="Genomic_DNA"/>
</dbReference>
<feature type="domain" description="PiggyBac transposable element-derived protein" evidence="2">
    <location>
        <begin position="83"/>
        <end position="215"/>
    </location>
</feature>
<keyword evidence="4" id="KW-1185">Reference proteome</keyword>
<dbReference type="OrthoDB" id="5876240at2759"/>
<feature type="region of interest" description="Disordered" evidence="1">
    <location>
        <begin position="36"/>
        <end position="62"/>
    </location>
</feature>
<dbReference type="Pfam" id="PF13843">
    <property type="entry name" value="DDE_Tnp_1_7"/>
    <property type="match status" value="1"/>
</dbReference>
<dbReference type="PANTHER" id="PTHR46599:SF3">
    <property type="entry name" value="PIGGYBAC TRANSPOSABLE ELEMENT-DERIVED PROTEIN 4"/>
    <property type="match status" value="1"/>
</dbReference>
<dbReference type="InterPro" id="IPR029526">
    <property type="entry name" value="PGBD"/>
</dbReference>
<gene>
    <name evidence="3" type="ORF">PAPOLLO_LOCUS21978</name>
</gene>
<accession>A0A8S3XT15</accession>
<organism evidence="3 4">
    <name type="scientific">Parnassius apollo</name>
    <name type="common">Apollo butterfly</name>
    <name type="synonym">Papilio apollo</name>
    <dbReference type="NCBI Taxonomy" id="110799"/>
    <lineage>
        <taxon>Eukaryota</taxon>
        <taxon>Metazoa</taxon>
        <taxon>Ecdysozoa</taxon>
        <taxon>Arthropoda</taxon>
        <taxon>Hexapoda</taxon>
        <taxon>Insecta</taxon>
        <taxon>Pterygota</taxon>
        <taxon>Neoptera</taxon>
        <taxon>Endopterygota</taxon>
        <taxon>Lepidoptera</taxon>
        <taxon>Glossata</taxon>
        <taxon>Ditrysia</taxon>
        <taxon>Papilionoidea</taxon>
        <taxon>Papilionidae</taxon>
        <taxon>Parnassiinae</taxon>
        <taxon>Parnassini</taxon>
        <taxon>Parnassius</taxon>
        <taxon>Parnassius</taxon>
    </lineage>
</organism>
<dbReference type="PANTHER" id="PTHR46599">
    <property type="entry name" value="PIGGYBAC TRANSPOSABLE ELEMENT-DERIVED PROTEIN 4"/>
    <property type="match status" value="1"/>
</dbReference>
<evidence type="ECO:0000259" key="2">
    <source>
        <dbReference type="Pfam" id="PF13843"/>
    </source>
</evidence>
<protein>
    <submittedName>
        <fullName evidence="3">(apollo) hypothetical protein</fullName>
    </submittedName>
</protein>
<evidence type="ECO:0000256" key="1">
    <source>
        <dbReference type="SAM" id="MobiDB-lite"/>
    </source>
</evidence>